<accession>A0A427TP95</accession>
<dbReference type="OrthoDB" id="2848405at2"/>
<gene>
    <name evidence="1" type="ORF">EJA10_14925</name>
</gene>
<evidence type="ECO:0000313" key="2">
    <source>
        <dbReference type="Proteomes" id="UP000279911"/>
    </source>
</evidence>
<dbReference type="RefSeq" id="WP_125480818.1">
    <property type="nucleotide sequence ID" value="NZ_RSFW01000017.1"/>
</dbReference>
<reference evidence="2" key="1">
    <citation type="submission" date="2018-12" db="EMBL/GenBank/DDBJ databases">
        <title>Bacillus chawlae sp. nov., Bacillus glennii sp. nov., and Bacillus saganii sp. nov. Isolated from the Vehicle Assembly Building at Kennedy Space Center where the Viking Spacecraft were Assembled.</title>
        <authorList>
            <person name="Seuylemezian A."/>
            <person name="Vaishampayan P."/>
        </authorList>
    </citation>
    <scope>NUCLEOTIDE SEQUENCE [LARGE SCALE GENOMIC DNA]</scope>
    <source>
        <strain evidence="2">DSM 13966</strain>
    </source>
</reference>
<dbReference type="Proteomes" id="UP000279911">
    <property type="component" value="Unassembled WGS sequence"/>
</dbReference>
<organism evidence="1 2">
    <name type="scientific">Mesobacillus subterraneus</name>
    <dbReference type="NCBI Taxonomy" id="285983"/>
    <lineage>
        <taxon>Bacteria</taxon>
        <taxon>Bacillati</taxon>
        <taxon>Bacillota</taxon>
        <taxon>Bacilli</taxon>
        <taxon>Bacillales</taxon>
        <taxon>Bacillaceae</taxon>
        <taxon>Mesobacillus</taxon>
    </lineage>
</organism>
<comment type="caution">
    <text evidence="1">The sequence shown here is derived from an EMBL/GenBank/DDBJ whole genome shotgun (WGS) entry which is preliminary data.</text>
</comment>
<protein>
    <submittedName>
        <fullName evidence="1">Uncharacterized protein</fullName>
    </submittedName>
</protein>
<proteinExistence type="predicted"/>
<name>A0A427TP95_9BACI</name>
<dbReference type="AlphaFoldDB" id="A0A427TP95"/>
<dbReference type="EMBL" id="RSFW01000017">
    <property type="protein sequence ID" value="RSD26117.1"/>
    <property type="molecule type" value="Genomic_DNA"/>
</dbReference>
<sequence>MFAQQKVVSIQETLKGAAFDEIGELFYFANEYYGEYLLDLVDEFTGKARMDENISSMLIPHFLSWAVFSHQLPNAKETILQLYLESPHYKIRRRPRIHRIISQWKHSMPGIYFIEELVGERVLVVTDVFQMKEKVVGIYNEIYQQPKERDLALGYLLPAGDATHSPIIDFFHIPITHKKEVLMQVVDYYCEHVTDDDHAFFVTHYPALLSIVSKVLQS</sequence>
<evidence type="ECO:0000313" key="1">
    <source>
        <dbReference type="EMBL" id="RSD26117.1"/>
    </source>
</evidence>